<gene>
    <name evidence="1" type="ORF">CH338_01535</name>
</gene>
<dbReference type="RefSeq" id="WP_111355277.1">
    <property type="nucleotide sequence ID" value="NZ_NHSK01000213.1"/>
</dbReference>
<keyword evidence="2" id="KW-1185">Reference proteome</keyword>
<name>A0A327KU95_9BRAD</name>
<dbReference type="EMBL" id="NPEU01000007">
    <property type="protein sequence ID" value="RAI41901.1"/>
    <property type="molecule type" value="Genomic_DNA"/>
</dbReference>
<evidence type="ECO:0000313" key="2">
    <source>
        <dbReference type="Proteomes" id="UP000248863"/>
    </source>
</evidence>
<comment type="caution">
    <text evidence="1">The sequence shown here is derived from an EMBL/GenBank/DDBJ whole genome shotgun (WGS) entry which is preliminary data.</text>
</comment>
<dbReference type="OrthoDB" id="8188168at2"/>
<reference evidence="1 2" key="1">
    <citation type="submission" date="2017-07" db="EMBL/GenBank/DDBJ databases">
        <title>Draft Genome Sequences of Select Purple Nonsulfur Bacteria.</title>
        <authorList>
            <person name="Lasarre B."/>
            <person name="Mckinlay J.B."/>
        </authorList>
    </citation>
    <scope>NUCLEOTIDE SEQUENCE [LARGE SCALE GENOMIC DNA]</scope>
    <source>
        <strain evidence="1 2">DSM 11907</strain>
    </source>
</reference>
<dbReference type="Proteomes" id="UP000248863">
    <property type="component" value="Unassembled WGS sequence"/>
</dbReference>
<evidence type="ECO:0000313" key="1">
    <source>
        <dbReference type="EMBL" id="RAI41901.1"/>
    </source>
</evidence>
<organism evidence="1 2">
    <name type="scientific">Rhodoplanes elegans</name>
    <dbReference type="NCBI Taxonomy" id="29408"/>
    <lineage>
        <taxon>Bacteria</taxon>
        <taxon>Pseudomonadati</taxon>
        <taxon>Pseudomonadota</taxon>
        <taxon>Alphaproteobacteria</taxon>
        <taxon>Hyphomicrobiales</taxon>
        <taxon>Nitrobacteraceae</taxon>
        <taxon>Rhodoplanes</taxon>
    </lineage>
</organism>
<protein>
    <submittedName>
        <fullName evidence="1">Uncharacterized protein</fullName>
    </submittedName>
</protein>
<dbReference type="AlphaFoldDB" id="A0A327KU95"/>
<accession>A0A327KU95</accession>
<sequence length="494" mass="55879">MERKATGSDKPASIESSKLYLESTLLRIAGALFCHDQKSAVTRTAEIELNSGIVDKHIVIRPDPKLGQPGPLAHKIFVALIKKHSDYGKPVRSEIHFTKREIGRLIGRKDWGGRDSEQLARALHEIHYTFVKTHFKKPGGTFQEHSFTVFPEILIERREFPSDPIEACTITLAAPIVRSLEDEHFTCLNHALMQRLGTVGQALYMRIFFHFANLYTGANGSHLEFVKRYDDICAEWLGGLTVLRYESDIRRQIGTHLTQLVEEGVLASFTLAKAKSKSQGGWVVSFRPGTTFFEDYARFYRRQQAGRVEAQFEPQQKEVGEPLKLAYLFAEKRTGQPAASIAYVNSKDVETAKDILAEIPFDDAPRFLDFALAAAAATRFDVQTLGGLRQYIAPYKARQATDKAAAAREAARREKDDAERQQYAYESYRRKRANAIFATLTPQEQLEVEEIARKGTAGLSGSLQKMMFEFKRADATAQRYSDRIASFERWVADR</sequence>
<proteinExistence type="predicted"/>